<reference evidence="2" key="1">
    <citation type="journal article" date="2023" name="Front. Plant Sci.">
        <title>Chromosomal-level genome assembly of Melastoma candidum provides insights into trichome evolution.</title>
        <authorList>
            <person name="Zhong Y."/>
            <person name="Wu W."/>
            <person name="Sun C."/>
            <person name="Zou P."/>
            <person name="Liu Y."/>
            <person name="Dai S."/>
            <person name="Zhou R."/>
        </authorList>
    </citation>
    <scope>NUCLEOTIDE SEQUENCE [LARGE SCALE GENOMIC DNA]</scope>
</reference>
<accession>A0ACB9QBK0</accession>
<comment type="caution">
    <text evidence="1">The sequence shown here is derived from an EMBL/GenBank/DDBJ whole genome shotgun (WGS) entry which is preliminary data.</text>
</comment>
<keyword evidence="2" id="KW-1185">Reference proteome</keyword>
<dbReference type="Proteomes" id="UP001057402">
    <property type="component" value="Chromosome 6"/>
</dbReference>
<proteinExistence type="predicted"/>
<protein>
    <submittedName>
        <fullName evidence="1">Uncharacterized protein</fullName>
    </submittedName>
</protein>
<organism evidence="1 2">
    <name type="scientific">Melastoma candidum</name>
    <dbReference type="NCBI Taxonomy" id="119954"/>
    <lineage>
        <taxon>Eukaryota</taxon>
        <taxon>Viridiplantae</taxon>
        <taxon>Streptophyta</taxon>
        <taxon>Embryophyta</taxon>
        <taxon>Tracheophyta</taxon>
        <taxon>Spermatophyta</taxon>
        <taxon>Magnoliopsida</taxon>
        <taxon>eudicotyledons</taxon>
        <taxon>Gunneridae</taxon>
        <taxon>Pentapetalae</taxon>
        <taxon>rosids</taxon>
        <taxon>malvids</taxon>
        <taxon>Myrtales</taxon>
        <taxon>Melastomataceae</taxon>
        <taxon>Melastomatoideae</taxon>
        <taxon>Melastomateae</taxon>
        <taxon>Melastoma</taxon>
    </lineage>
</organism>
<evidence type="ECO:0000313" key="1">
    <source>
        <dbReference type="EMBL" id="KAI4364007.1"/>
    </source>
</evidence>
<dbReference type="EMBL" id="CM042885">
    <property type="protein sequence ID" value="KAI4364007.1"/>
    <property type="molecule type" value="Genomic_DNA"/>
</dbReference>
<sequence>MELALSLGDSSQSLPPFLAKTPPTPAPRLDFCMALGVGMSGEAMKETSRDRGSSNSSSFLQLDLLPFSPVPRSCNGGPGVDRPADLSSPFPLPWLVEHLGSEPELFNGRTKRLSINPFAAAAEDVDDAGAQSSSPNSAASSFPMDFGIVVSGRGRGRSETEVDAERDCSRGSDEDENGSTRKKLRLSKEQSAFLEESFKEQSTLNPKQKIALAKQLNLRPRQVEVWFQNRRARTKLKQTEIDCEYLKRCCETLTEENRRLQKELQDLRALKTARPFYMQSPATTLTMCPSCERSVPAATQSAVAASKPTTTHPFGGGQPGKSHRVQGQQQEQLSSGP</sequence>
<evidence type="ECO:0000313" key="2">
    <source>
        <dbReference type="Proteomes" id="UP001057402"/>
    </source>
</evidence>
<name>A0ACB9QBK0_9MYRT</name>
<gene>
    <name evidence="1" type="ORF">MLD38_020153</name>
</gene>